<keyword evidence="1" id="KW-1133">Transmembrane helix</keyword>
<organism evidence="2 3">
    <name type="scientific">Robbsia betulipollinis</name>
    <dbReference type="NCBI Taxonomy" id="2981849"/>
    <lineage>
        <taxon>Bacteria</taxon>
        <taxon>Pseudomonadati</taxon>
        <taxon>Pseudomonadota</taxon>
        <taxon>Betaproteobacteria</taxon>
        <taxon>Burkholderiales</taxon>
        <taxon>Burkholderiaceae</taxon>
        <taxon>Robbsia</taxon>
    </lineage>
</organism>
<accession>A0ABT3ZPW6</accession>
<keyword evidence="3" id="KW-1185">Reference proteome</keyword>
<reference evidence="2" key="1">
    <citation type="submission" date="2022-11" db="EMBL/GenBank/DDBJ databases">
        <title>Robbsia betulipollinis sp. nov., isolated from pollen of birch (Betula pendula).</title>
        <authorList>
            <person name="Shi H."/>
            <person name="Ambika Manirajan B."/>
            <person name="Ratering S."/>
            <person name="Geissler-Plaum R."/>
            <person name="Schnell S."/>
        </authorList>
    </citation>
    <scope>NUCLEOTIDE SEQUENCE</scope>
    <source>
        <strain evidence="2">Bb-Pol-6</strain>
    </source>
</reference>
<dbReference type="EMBL" id="JAPMXC010000005">
    <property type="protein sequence ID" value="MCY0388604.1"/>
    <property type="molecule type" value="Genomic_DNA"/>
</dbReference>
<dbReference type="RefSeq" id="WP_267848492.1">
    <property type="nucleotide sequence ID" value="NZ_JAPMXC010000005.1"/>
</dbReference>
<proteinExistence type="predicted"/>
<evidence type="ECO:0000256" key="1">
    <source>
        <dbReference type="SAM" id="Phobius"/>
    </source>
</evidence>
<keyword evidence="1" id="KW-0472">Membrane</keyword>
<gene>
    <name evidence="2" type="ORF">OVY01_15580</name>
</gene>
<comment type="caution">
    <text evidence="2">The sequence shown here is derived from an EMBL/GenBank/DDBJ whole genome shotgun (WGS) entry which is preliminary data.</text>
</comment>
<feature type="transmembrane region" description="Helical" evidence="1">
    <location>
        <begin position="6"/>
        <end position="25"/>
    </location>
</feature>
<evidence type="ECO:0000313" key="3">
    <source>
        <dbReference type="Proteomes" id="UP001082899"/>
    </source>
</evidence>
<keyword evidence="1" id="KW-0812">Transmembrane</keyword>
<name>A0ABT3ZPW6_9BURK</name>
<dbReference type="Proteomes" id="UP001082899">
    <property type="component" value="Unassembled WGS sequence"/>
</dbReference>
<evidence type="ECO:0000313" key="2">
    <source>
        <dbReference type="EMBL" id="MCY0388604.1"/>
    </source>
</evidence>
<protein>
    <submittedName>
        <fullName evidence="2">Uncharacterized protein</fullName>
    </submittedName>
</protein>
<sequence>MGVEFLAGGVAVMGIALITGCHDAWRGLRLRRAVGSLQRKQG</sequence>